<evidence type="ECO:0000313" key="2">
    <source>
        <dbReference type="Proteomes" id="UP001168821"/>
    </source>
</evidence>
<dbReference type="AlphaFoldDB" id="A0AA38M8B9"/>
<dbReference type="EMBL" id="JALNTZ010000007">
    <property type="protein sequence ID" value="KAJ3647166.1"/>
    <property type="molecule type" value="Genomic_DNA"/>
</dbReference>
<gene>
    <name evidence="1" type="ORF">Zmor_024700</name>
</gene>
<sequence>MLTDKLSGIDISQRASTSKQDFFFVLSVMHGKVFQKCSTPCFTLNKTDDTILRRKHGLNGVEQFIKKMKFQQQLHNGFLRLAEE</sequence>
<proteinExistence type="predicted"/>
<comment type="caution">
    <text evidence="1">The sequence shown here is derived from an EMBL/GenBank/DDBJ whole genome shotgun (WGS) entry which is preliminary data.</text>
</comment>
<protein>
    <submittedName>
        <fullName evidence="1">Uncharacterized protein</fullName>
    </submittedName>
</protein>
<organism evidence="1 2">
    <name type="scientific">Zophobas morio</name>
    <dbReference type="NCBI Taxonomy" id="2755281"/>
    <lineage>
        <taxon>Eukaryota</taxon>
        <taxon>Metazoa</taxon>
        <taxon>Ecdysozoa</taxon>
        <taxon>Arthropoda</taxon>
        <taxon>Hexapoda</taxon>
        <taxon>Insecta</taxon>
        <taxon>Pterygota</taxon>
        <taxon>Neoptera</taxon>
        <taxon>Endopterygota</taxon>
        <taxon>Coleoptera</taxon>
        <taxon>Polyphaga</taxon>
        <taxon>Cucujiformia</taxon>
        <taxon>Tenebrionidae</taxon>
        <taxon>Zophobas</taxon>
    </lineage>
</organism>
<evidence type="ECO:0000313" key="1">
    <source>
        <dbReference type="EMBL" id="KAJ3647166.1"/>
    </source>
</evidence>
<name>A0AA38M8B9_9CUCU</name>
<keyword evidence="2" id="KW-1185">Reference proteome</keyword>
<dbReference type="Proteomes" id="UP001168821">
    <property type="component" value="Unassembled WGS sequence"/>
</dbReference>
<accession>A0AA38M8B9</accession>
<reference evidence="1" key="1">
    <citation type="journal article" date="2023" name="G3 (Bethesda)">
        <title>Whole genome assemblies of Zophobas morio and Tenebrio molitor.</title>
        <authorList>
            <person name="Kaur S."/>
            <person name="Stinson S.A."/>
            <person name="diCenzo G.C."/>
        </authorList>
    </citation>
    <scope>NUCLEOTIDE SEQUENCE</scope>
    <source>
        <strain evidence="1">QUZm001</strain>
    </source>
</reference>